<reference evidence="1 2" key="1">
    <citation type="submission" date="2017-04" db="EMBL/GenBank/DDBJ databases">
        <title>Draft genome sequence of Tuber borchii Vittad., a whitish edible truffle.</title>
        <authorList>
            <consortium name="DOE Joint Genome Institute"/>
            <person name="Murat C."/>
            <person name="Kuo A."/>
            <person name="Barry K.W."/>
            <person name="Clum A."/>
            <person name="Dockter R.B."/>
            <person name="Fauchery L."/>
            <person name="Iotti M."/>
            <person name="Kohler A."/>
            <person name="Labutti K."/>
            <person name="Lindquist E.A."/>
            <person name="Lipzen A."/>
            <person name="Ohm R.A."/>
            <person name="Wang M."/>
            <person name="Grigoriev I.V."/>
            <person name="Zambonelli A."/>
            <person name="Martin F.M."/>
        </authorList>
    </citation>
    <scope>NUCLEOTIDE SEQUENCE [LARGE SCALE GENOMIC DNA]</scope>
    <source>
        <strain evidence="1 2">Tbo3840</strain>
    </source>
</reference>
<dbReference type="Proteomes" id="UP000244722">
    <property type="component" value="Unassembled WGS sequence"/>
</dbReference>
<organism evidence="1 2">
    <name type="scientific">Tuber borchii</name>
    <name type="common">White truffle</name>
    <dbReference type="NCBI Taxonomy" id="42251"/>
    <lineage>
        <taxon>Eukaryota</taxon>
        <taxon>Fungi</taxon>
        <taxon>Dikarya</taxon>
        <taxon>Ascomycota</taxon>
        <taxon>Pezizomycotina</taxon>
        <taxon>Pezizomycetes</taxon>
        <taxon>Pezizales</taxon>
        <taxon>Tuberaceae</taxon>
        <taxon>Tuber</taxon>
    </lineage>
</organism>
<sequence length="151" mass="16656">MSPLQSGQENFLMTEVQSALLKRPPKAITEPEPILSGLQRMGQTAKDIAKEANRLWSAIAIKCAWEIGLEKYTFPEKLSFLVMEKHSPPTPCIGFVLELGLVAKMCFAGKRDGDNVQASGVVGVPIRDVKLTERHFWFEFTGAVEVPAAKV</sequence>
<dbReference type="STRING" id="42251.A0A2T6ZZF4"/>
<keyword evidence="2" id="KW-1185">Reference proteome</keyword>
<evidence type="ECO:0000313" key="2">
    <source>
        <dbReference type="Proteomes" id="UP000244722"/>
    </source>
</evidence>
<proteinExistence type="predicted"/>
<protein>
    <submittedName>
        <fullName evidence="1">Uncharacterized protein</fullName>
    </submittedName>
</protein>
<dbReference type="EMBL" id="NESQ01000055">
    <property type="protein sequence ID" value="PUU80854.1"/>
    <property type="molecule type" value="Genomic_DNA"/>
</dbReference>
<dbReference type="AlphaFoldDB" id="A0A2T6ZZF4"/>
<comment type="caution">
    <text evidence="1">The sequence shown here is derived from an EMBL/GenBank/DDBJ whole genome shotgun (WGS) entry which is preliminary data.</text>
</comment>
<gene>
    <name evidence="1" type="ORF">B9Z19DRAFT_1122912</name>
</gene>
<evidence type="ECO:0000313" key="1">
    <source>
        <dbReference type="EMBL" id="PUU80854.1"/>
    </source>
</evidence>
<name>A0A2T6ZZF4_TUBBO</name>
<accession>A0A2T6ZZF4</accession>